<protein>
    <recommendedName>
        <fullName evidence="1">F-box domain-containing protein</fullName>
    </recommendedName>
</protein>
<dbReference type="PROSITE" id="PS50181">
    <property type="entry name" value="FBOX"/>
    <property type="match status" value="1"/>
</dbReference>
<dbReference type="SUPFAM" id="SSF52047">
    <property type="entry name" value="RNI-like"/>
    <property type="match status" value="1"/>
</dbReference>
<evidence type="ECO:0000313" key="3">
    <source>
        <dbReference type="Proteomes" id="UP001221413"/>
    </source>
</evidence>
<evidence type="ECO:0000313" key="2">
    <source>
        <dbReference type="EMBL" id="KAJ6258866.1"/>
    </source>
</evidence>
<reference evidence="2" key="1">
    <citation type="submission" date="2023-01" db="EMBL/GenBank/DDBJ databases">
        <title>The chitinases involved in constricting ring structure development in the nematode-trapping fungus Drechslerella dactyloides.</title>
        <authorList>
            <person name="Wang R."/>
            <person name="Zhang L."/>
            <person name="Tang P."/>
            <person name="Li S."/>
            <person name="Liang L."/>
        </authorList>
    </citation>
    <scope>NUCLEOTIDE SEQUENCE</scope>
    <source>
        <strain evidence="2">YMF1.00031</strain>
    </source>
</reference>
<dbReference type="InterPro" id="IPR036047">
    <property type="entry name" value="F-box-like_dom_sf"/>
</dbReference>
<keyword evidence="3" id="KW-1185">Reference proteome</keyword>
<feature type="domain" description="F-box" evidence="1">
    <location>
        <begin position="7"/>
        <end position="53"/>
    </location>
</feature>
<sequence length="475" mass="51022">MATDCDTRSLTALPAELLLAILGHLPSKPALRGLALTNRKLRAICMPYLFDSISVKSVAALHHLVDSGVAETVGVYVKRLVLRWDSIGAIVTVEQQHEQQPHDDVFAAVATLAGYMPGLKAITADFPGAFTTVDKMLEKNGHATLQSVAVRNGKWELADPIDGLVQRLAALPALKSLTLDGVTSRADTAVRKHAELPVGAFASLDKLELASLSTLDDALLRSIVASTRTLRTLSVRSCTAITLANTRALLAAYGHNLHHLSLDIIKSRLHTAYNPTDRDADADGEGSRHELMDISPTEHLCPAIRRCVNLRTLDLYTNKICSELFHPPTTSASTLPTPPGSPTLLPIRVPDIPTPPSDANAASDTRGISGIPLPPPSFSLPATPTLEDEKQREEIPATVRTREKMTRVALRIPYDASCFGAGAGGPSVQQRYTRLCDGLPAGELLEIGKRAFEEGVVGVVSVRGHWKGGPYLIMD</sequence>
<organism evidence="2 3">
    <name type="scientific">Drechslerella dactyloides</name>
    <name type="common">Nematode-trapping fungus</name>
    <name type="synonym">Arthrobotrys dactyloides</name>
    <dbReference type="NCBI Taxonomy" id="74499"/>
    <lineage>
        <taxon>Eukaryota</taxon>
        <taxon>Fungi</taxon>
        <taxon>Dikarya</taxon>
        <taxon>Ascomycota</taxon>
        <taxon>Pezizomycotina</taxon>
        <taxon>Orbiliomycetes</taxon>
        <taxon>Orbiliales</taxon>
        <taxon>Orbiliaceae</taxon>
        <taxon>Drechslerella</taxon>
    </lineage>
</organism>
<comment type="caution">
    <text evidence="2">The sequence shown here is derived from an EMBL/GenBank/DDBJ whole genome shotgun (WGS) entry which is preliminary data.</text>
</comment>
<dbReference type="InterPro" id="IPR032675">
    <property type="entry name" value="LRR_dom_sf"/>
</dbReference>
<evidence type="ECO:0000259" key="1">
    <source>
        <dbReference type="PROSITE" id="PS50181"/>
    </source>
</evidence>
<dbReference type="EMBL" id="JAQGDS010000007">
    <property type="protein sequence ID" value="KAJ6258866.1"/>
    <property type="molecule type" value="Genomic_DNA"/>
</dbReference>
<name>A0AAD6NGM0_DREDA</name>
<proteinExistence type="predicted"/>
<dbReference type="Proteomes" id="UP001221413">
    <property type="component" value="Unassembled WGS sequence"/>
</dbReference>
<accession>A0AAD6NGM0</accession>
<dbReference type="SUPFAM" id="SSF81383">
    <property type="entry name" value="F-box domain"/>
    <property type="match status" value="1"/>
</dbReference>
<dbReference type="InterPro" id="IPR001810">
    <property type="entry name" value="F-box_dom"/>
</dbReference>
<dbReference type="AlphaFoldDB" id="A0AAD6NGM0"/>
<dbReference type="Gene3D" id="3.80.10.10">
    <property type="entry name" value="Ribonuclease Inhibitor"/>
    <property type="match status" value="1"/>
</dbReference>
<gene>
    <name evidence="2" type="ORF">Dda_5761</name>
</gene>